<dbReference type="Pfam" id="PF00041">
    <property type="entry name" value="fn3"/>
    <property type="match status" value="1"/>
</dbReference>
<proteinExistence type="predicted"/>
<dbReference type="PANTHER" id="PTHR46957">
    <property type="entry name" value="CYTOKINE RECEPTOR"/>
    <property type="match status" value="1"/>
</dbReference>
<evidence type="ECO:0000313" key="2">
    <source>
        <dbReference type="EMBL" id="VEL32622.1"/>
    </source>
</evidence>
<organism evidence="2 3">
    <name type="scientific">Protopolystoma xenopodis</name>
    <dbReference type="NCBI Taxonomy" id="117903"/>
    <lineage>
        <taxon>Eukaryota</taxon>
        <taxon>Metazoa</taxon>
        <taxon>Spiralia</taxon>
        <taxon>Lophotrochozoa</taxon>
        <taxon>Platyhelminthes</taxon>
        <taxon>Monogenea</taxon>
        <taxon>Polyopisthocotylea</taxon>
        <taxon>Polystomatidea</taxon>
        <taxon>Polystomatidae</taxon>
        <taxon>Protopolystoma</taxon>
    </lineage>
</organism>
<dbReference type="PROSITE" id="PS50853">
    <property type="entry name" value="FN3"/>
    <property type="match status" value="1"/>
</dbReference>
<dbReference type="Proteomes" id="UP000784294">
    <property type="component" value="Unassembled WGS sequence"/>
</dbReference>
<gene>
    <name evidence="2" type="ORF">PXEA_LOCUS26062</name>
</gene>
<dbReference type="InterPro" id="IPR036116">
    <property type="entry name" value="FN3_sf"/>
</dbReference>
<dbReference type="Gene3D" id="2.60.40.10">
    <property type="entry name" value="Immunoglobulins"/>
    <property type="match status" value="2"/>
</dbReference>
<accession>A0A3S5CMB0</accession>
<keyword evidence="3" id="KW-1185">Reference proteome</keyword>
<reference evidence="2" key="1">
    <citation type="submission" date="2018-11" db="EMBL/GenBank/DDBJ databases">
        <authorList>
            <consortium name="Pathogen Informatics"/>
        </authorList>
    </citation>
    <scope>NUCLEOTIDE SEQUENCE</scope>
</reference>
<feature type="domain" description="Fibronectin type-III" evidence="1">
    <location>
        <begin position="112"/>
        <end position="224"/>
    </location>
</feature>
<dbReference type="PANTHER" id="PTHR46957:SF3">
    <property type="entry name" value="CYTOKINE RECEPTOR"/>
    <property type="match status" value="1"/>
</dbReference>
<comment type="caution">
    <text evidence="2">The sequence shown here is derived from an EMBL/GenBank/DDBJ whole genome shotgun (WGS) entry which is preliminary data.</text>
</comment>
<dbReference type="GO" id="GO:0016020">
    <property type="term" value="C:membrane"/>
    <property type="evidence" value="ECO:0007669"/>
    <property type="project" value="UniProtKB-SubCell"/>
</dbReference>
<sequence>MTNSLCWRITMATSVATSLTDGACEPVPRLSRHTRLSPTSGFTCRTREYSQTNQSVPHSQVHATITNLSPFTEYRASVAAIAAPNIFGVGGGMGEYASPAIVFKTLPAAPGYVENLVVKQVDLNQLLVSWSPPIQKNGEISEYEILMYVIKFPTNLPEERIRNSIFKQIKFPFANISRFELSMEGFQACVSYLIEVEAATASDEDSEQSGGYSYTEIEYTTATEVVQPVSLMSISNYASGKQKLIVPLANTTCYHKFIVDYQQMDVEDAPIQAITAHGLFTTFLGLICRGTILTPRLQTQIPLLFRSPFVTKSRLYPSNIPRPFQIFKRATNLLFTNRWDDRTVCIRIDGDHQKGLVIFQKICLFGRPVSLELGRGPSQANKQTDLGGLRKHEEGHCFFPTDNIILAMDSRPETD</sequence>
<dbReference type="InterPro" id="IPR013783">
    <property type="entry name" value="Ig-like_fold"/>
</dbReference>
<evidence type="ECO:0000313" key="3">
    <source>
        <dbReference type="Proteomes" id="UP000784294"/>
    </source>
</evidence>
<dbReference type="AlphaFoldDB" id="A0A3S5CMB0"/>
<dbReference type="CDD" id="cd00063">
    <property type="entry name" value="FN3"/>
    <property type="match status" value="2"/>
</dbReference>
<protein>
    <recommendedName>
        <fullName evidence="1">Fibronectin type-III domain-containing protein</fullName>
    </recommendedName>
</protein>
<name>A0A3S5CMB0_9PLAT</name>
<evidence type="ECO:0000259" key="1">
    <source>
        <dbReference type="PROSITE" id="PS50853"/>
    </source>
</evidence>
<dbReference type="OrthoDB" id="5831260at2759"/>
<dbReference type="InterPro" id="IPR003961">
    <property type="entry name" value="FN3_dom"/>
</dbReference>
<dbReference type="InterPro" id="IPR050713">
    <property type="entry name" value="RTP_Phos/Ushers"/>
</dbReference>
<dbReference type="SUPFAM" id="SSF49265">
    <property type="entry name" value="Fibronectin type III"/>
    <property type="match status" value="1"/>
</dbReference>
<dbReference type="EMBL" id="CAAALY010244425">
    <property type="protein sequence ID" value="VEL32622.1"/>
    <property type="molecule type" value="Genomic_DNA"/>
</dbReference>